<evidence type="ECO:0000256" key="1">
    <source>
        <dbReference type="SAM" id="MobiDB-lite"/>
    </source>
</evidence>
<dbReference type="EMBL" id="AY458648">
    <property type="protein sequence ID" value="AAR38324.1"/>
    <property type="molecule type" value="Genomic_DNA"/>
</dbReference>
<name>Q6SF99_9BACT</name>
<gene>
    <name evidence="2" type="ORF">MBMO_EBAC000-69B03.73</name>
</gene>
<feature type="region of interest" description="Disordered" evidence="1">
    <location>
        <begin position="1"/>
        <end position="38"/>
    </location>
</feature>
<organism evidence="2">
    <name type="scientific">uncultured marine bacterium 581</name>
    <dbReference type="NCBI Taxonomy" id="257401"/>
    <lineage>
        <taxon>Bacteria</taxon>
        <taxon>environmental samples</taxon>
    </lineage>
</organism>
<reference evidence="2" key="2">
    <citation type="submission" date="2003-12" db="EMBL/GenBank/DDBJ databases">
        <title>Monterey Bay Coastal Ocean Microbial Observatory environmental clone sequencing.</title>
        <authorList>
            <person name="DeLong E.F."/>
        </authorList>
    </citation>
    <scope>NUCLEOTIDE SEQUENCE</scope>
</reference>
<dbReference type="AlphaFoldDB" id="Q6SF99"/>
<proteinExistence type="predicted"/>
<accession>Q6SF99</accession>
<reference evidence="2" key="1">
    <citation type="submission" date="2003-11" db="EMBL/GenBank/DDBJ databases">
        <authorList>
            <person name="Heidelberg J.F."/>
            <person name="Eisen J.A."/>
            <person name="Nelson W.C."/>
            <person name="DeLong E.F."/>
        </authorList>
    </citation>
    <scope>NUCLEOTIDE SEQUENCE</scope>
</reference>
<evidence type="ECO:0000313" key="2">
    <source>
        <dbReference type="EMBL" id="AAR38324.1"/>
    </source>
</evidence>
<protein>
    <submittedName>
        <fullName evidence="2">Uncharacterized protein</fullName>
    </submittedName>
</protein>
<sequence>MPGSSDMDKVGFSADLPIANDTGDVAPVPKLRHSNEAQ</sequence>